<comment type="caution">
    <text evidence="1">The sequence shown here is derived from an EMBL/GenBank/DDBJ whole genome shotgun (WGS) entry which is preliminary data.</text>
</comment>
<sequence length="86" mass="9730">MGLCFPKSTTLRNAEAVEIKQSCKFSYKAEQNIWKSKALNAPKLTLDSNRLYKRRLLQMERNAQALYIACDNSTINSTSTQIGEAN</sequence>
<dbReference type="Proteomes" id="UP001162131">
    <property type="component" value="Unassembled WGS sequence"/>
</dbReference>
<dbReference type="AlphaFoldDB" id="A0AAU9KEV5"/>
<gene>
    <name evidence="1" type="ORF">BSTOLATCC_MIC65369</name>
</gene>
<dbReference type="EMBL" id="CAJZBQ010000063">
    <property type="protein sequence ID" value="CAG9336062.1"/>
    <property type="molecule type" value="Genomic_DNA"/>
</dbReference>
<evidence type="ECO:0000313" key="1">
    <source>
        <dbReference type="EMBL" id="CAG9336062.1"/>
    </source>
</evidence>
<protein>
    <submittedName>
        <fullName evidence="1">Uncharacterized protein</fullName>
    </submittedName>
</protein>
<organism evidence="1 2">
    <name type="scientific">Blepharisma stoltei</name>
    <dbReference type="NCBI Taxonomy" id="1481888"/>
    <lineage>
        <taxon>Eukaryota</taxon>
        <taxon>Sar</taxon>
        <taxon>Alveolata</taxon>
        <taxon>Ciliophora</taxon>
        <taxon>Postciliodesmatophora</taxon>
        <taxon>Heterotrichea</taxon>
        <taxon>Heterotrichida</taxon>
        <taxon>Blepharismidae</taxon>
        <taxon>Blepharisma</taxon>
    </lineage>
</organism>
<name>A0AAU9KEV5_9CILI</name>
<proteinExistence type="predicted"/>
<accession>A0AAU9KEV5</accession>
<keyword evidence="2" id="KW-1185">Reference proteome</keyword>
<reference evidence="1" key="1">
    <citation type="submission" date="2021-09" db="EMBL/GenBank/DDBJ databases">
        <authorList>
            <consortium name="AG Swart"/>
            <person name="Singh M."/>
            <person name="Singh A."/>
            <person name="Seah K."/>
            <person name="Emmerich C."/>
        </authorList>
    </citation>
    <scope>NUCLEOTIDE SEQUENCE</scope>
    <source>
        <strain evidence="1">ATCC30299</strain>
    </source>
</reference>
<evidence type="ECO:0000313" key="2">
    <source>
        <dbReference type="Proteomes" id="UP001162131"/>
    </source>
</evidence>